<feature type="domain" description="Myb/SANT-like DNA-binding" evidence="2">
    <location>
        <begin position="70"/>
        <end position="152"/>
    </location>
</feature>
<proteinExistence type="predicted"/>
<accession>A0ABN7IUU8</accession>
<dbReference type="InterPro" id="IPR044822">
    <property type="entry name" value="Myb_DNA-bind_4"/>
</dbReference>
<evidence type="ECO:0000313" key="4">
    <source>
        <dbReference type="Proteomes" id="UP000836402"/>
    </source>
</evidence>
<dbReference type="Pfam" id="PF13837">
    <property type="entry name" value="Myb_DNA-bind_4"/>
    <property type="match status" value="1"/>
</dbReference>
<evidence type="ECO:0000259" key="2">
    <source>
        <dbReference type="Pfam" id="PF13837"/>
    </source>
</evidence>
<name>A0ABN7IUU8_9BASI</name>
<feature type="compositionally biased region" description="Low complexity" evidence="1">
    <location>
        <begin position="45"/>
        <end position="56"/>
    </location>
</feature>
<evidence type="ECO:0000313" key="3">
    <source>
        <dbReference type="EMBL" id="CAD6922962.1"/>
    </source>
</evidence>
<feature type="compositionally biased region" description="Acidic residues" evidence="1">
    <location>
        <begin position="174"/>
        <end position="199"/>
    </location>
</feature>
<gene>
    <name evidence="3" type="ORF">JKIAZH3_G2632</name>
</gene>
<comment type="caution">
    <text evidence="3">The sequence shown here is derived from an EMBL/GenBank/DDBJ whole genome shotgun (WGS) entry which is preliminary data.</text>
</comment>
<keyword evidence="4" id="KW-1185">Reference proteome</keyword>
<dbReference type="Proteomes" id="UP000836402">
    <property type="component" value="Unassembled WGS sequence"/>
</dbReference>
<organism evidence="3 4">
    <name type="scientific">Tilletia caries</name>
    <name type="common">wheat bunt fungus</name>
    <dbReference type="NCBI Taxonomy" id="13290"/>
    <lineage>
        <taxon>Eukaryota</taxon>
        <taxon>Fungi</taxon>
        <taxon>Dikarya</taxon>
        <taxon>Basidiomycota</taxon>
        <taxon>Ustilaginomycotina</taxon>
        <taxon>Exobasidiomycetes</taxon>
        <taxon>Tilletiales</taxon>
        <taxon>Tilletiaceae</taxon>
        <taxon>Tilletia</taxon>
    </lineage>
</organism>
<feature type="compositionally biased region" description="Low complexity" evidence="1">
    <location>
        <begin position="14"/>
        <end position="33"/>
    </location>
</feature>
<protein>
    <recommendedName>
        <fullName evidence="2">Myb/SANT-like DNA-binding domain-containing protein</fullName>
    </recommendedName>
</protein>
<reference evidence="3" key="1">
    <citation type="submission" date="2020-10" db="EMBL/GenBank/DDBJ databases">
        <authorList>
            <person name="Sedaghatjoo S."/>
        </authorList>
    </citation>
    <scope>NUCLEOTIDE SEQUENCE</scope>
    <source>
        <strain evidence="3">AZH3</strain>
    </source>
</reference>
<dbReference type="EMBL" id="CAJHJG010002758">
    <property type="protein sequence ID" value="CAD6922962.1"/>
    <property type="molecule type" value="Genomic_DNA"/>
</dbReference>
<evidence type="ECO:0000256" key="1">
    <source>
        <dbReference type="SAM" id="MobiDB-lite"/>
    </source>
</evidence>
<feature type="region of interest" description="Disordered" evidence="1">
    <location>
        <begin position="166"/>
        <end position="199"/>
    </location>
</feature>
<sequence length="259" mass="27736">MSSTLPLVPPPPFSGDDSFSSEFTAASSADSASPIAQQTEPAPDPEGGAAPIADGPAPLAPAAAVATGPCQWSSTESELMLTVLEEAAMQKLQSGGGFKPEVWRKASDKLAATWVKGGTKGPEQVKTHFRGNKPKFKKWKNRTFEYYDRMTALCAKYMAMDSYARDAGGKESEESGEDKSEDGDSSDDDAMAGPADDEDEVGVVMEELLELDGDNFDVDELATLGLALAEKPKLIAMYRSLKERDAMRLAFIRKILAAN</sequence>
<feature type="region of interest" description="Disordered" evidence="1">
    <location>
        <begin position="1"/>
        <end position="56"/>
    </location>
</feature>